<dbReference type="GO" id="GO:0004479">
    <property type="term" value="F:methionyl-tRNA formyltransferase activity"/>
    <property type="evidence" value="ECO:0007669"/>
    <property type="project" value="UniProtKB-EC"/>
</dbReference>
<sequence>MTKKRARNKEIRSYPRPTGTRYFAGRRRASFLEEEALAGASYLSVSLLRSKATGYSTSNNPARHDEVRPHRDSEIRFAFFGTSRIAIGILDALERSGYAPALVVAAPDAPRGRGLRLAPPPAKEWASARGIPVLQPDEFNTNILQNIGIDWDVYIVVDYGKILPKALLDIPKCGSLNVHFSLLPRYRGASPIRSAILNDDRNIGTSIILLVEKLDEGPVVAQKKIMSPTWPPRAAELEDLFIRESGRLLVQILPEWVAGRIEAREQNHDIATYCEKIEKKDGLLDLSDDAYKNLLKIRAYEGWPGTYAFFERNGKHIRVQILDAHVESEGLAIDKVKPE</sequence>
<evidence type="ECO:0000313" key="8">
    <source>
        <dbReference type="Proteomes" id="UP000178572"/>
    </source>
</evidence>
<keyword evidence="3" id="KW-0808">Transferase</keyword>
<feature type="domain" description="Formyl transferase N-terminal" evidence="5">
    <location>
        <begin position="76"/>
        <end position="225"/>
    </location>
</feature>
<evidence type="ECO:0000256" key="2">
    <source>
        <dbReference type="ARBA" id="ARBA00012261"/>
    </source>
</evidence>
<evidence type="ECO:0000256" key="4">
    <source>
        <dbReference type="ARBA" id="ARBA00022917"/>
    </source>
</evidence>
<feature type="domain" description="Formyl transferase C-terminal" evidence="6">
    <location>
        <begin position="276"/>
        <end position="329"/>
    </location>
</feature>
<dbReference type="Gene3D" id="3.40.50.12230">
    <property type="match status" value="1"/>
</dbReference>
<accession>A0A1F6E048</accession>
<keyword evidence="4" id="KW-0648">Protein biosynthesis</keyword>
<comment type="similarity">
    <text evidence="1">Belongs to the Fmt family.</text>
</comment>
<dbReference type="STRING" id="1798500.A3C21_01930"/>
<evidence type="ECO:0000256" key="3">
    <source>
        <dbReference type="ARBA" id="ARBA00022679"/>
    </source>
</evidence>
<dbReference type="PANTHER" id="PTHR11138">
    <property type="entry name" value="METHIONYL-TRNA FORMYLTRANSFERASE"/>
    <property type="match status" value="1"/>
</dbReference>
<comment type="caution">
    <text evidence="7">The sequence shown here is derived from an EMBL/GenBank/DDBJ whole genome shotgun (WGS) entry which is preliminary data.</text>
</comment>
<name>A0A1F6E048_9BACT</name>
<gene>
    <name evidence="7" type="ORF">A3C21_01930</name>
</gene>
<evidence type="ECO:0000256" key="1">
    <source>
        <dbReference type="ARBA" id="ARBA00010699"/>
    </source>
</evidence>
<feature type="non-terminal residue" evidence="7">
    <location>
        <position position="339"/>
    </location>
</feature>
<proteinExistence type="inferred from homology"/>
<dbReference type="CDD" id="cd08646">
    <property type="entry name" value="FMT_core_Met-tRNA-FMT_N"/>
    <property type="match status" value="1"/>
</dbReference>
<dbReference type="GO" id="GO:0005829">
    <property type="term" value="C:cytosol"/>
    <property type="evidence" value="ECO:0007669"/>
    <property type="project" value="TreeGrafter"/>
</dbReference>
<dbReference type="Pfam" id="PF00551">
    <property type="entry name" value="Formyl_trans_N"/>
    <property type="match status" value="1"/>
</dbReference>
<dbReference type="InterPro" id="IPR005793">
    <property type="entry name" value="Formyl_trans_C"/>
</dbReference>
<dbReference type="Proteomes" id="UP000178572">
    <property type="component" value="Unassembled WGS sequence"/>
</dbReference>
<organism evidence="7 8">
    <name type="scientific">Candidatus Kaiserbacteria bacterium RIFCSPHIGHO2_02_FULL_59_21</name>
    <dbReference type="NCBI Taxonomy" id="1798500"/>
    <lineage>
        <taxon>Bacteria</taxon>
        <taxon>Candidatus Kaiseribacteriota</taxon>
    </lineage>
</organism>
<dbReference type="EMBL" id="MFLN01000041">
    <property type="protein sequence ID" value="OGG66602.1"/>
    <property type="molecule type" value="Genomic_DNA"/>
</dbReference>
<dbReference type="AlphaFoldDB" id="A0A1F6E048"/>
<evidence type="ECO:0000313" key="7">
    <source>
        <dbReference type="EMBL" id="OGG66602.1"/>
    </source>
</evidence>
<dbReference type="InterPro" id="IPR002376">
    <property type="entry name" value="Formyl_transf_N"/>
</dbReference>
<protein>
    <recommendedName>
        <fullName evidence="2">methionyl-tRNA formyltransferase</fullName>
        <ecNumber evidence="2">2.1.2.9</ecNumber>
    </recommendedName>
</protein>
<dbReference type="EC" id="2.1.2.9" evidence="2"/>
<dbReference type="SUPFAM" id="SSF53328">
    <property type="entry name" value="Formyltransferase"/>
    <property type="match status" value="1"/>
</dbReference>
<dbReference type="PANTHER" id="PTHR11138:SF5">
    <property type="entry name" value="METHIONYL-TRNA FORMYLTRANSFERASE, MITOCHONDRIAL"/>
    <property type="match status" value="1"/>
</dbReference>
<reference evidence="7 8" key="1">
    <citation type="journal article" date="2016" name="Nat. Commun.">
        <title>Thousands of microbial genomes shed light on interconnected biogeochemical processes in an aquifer system.</title>
        <authorList>
            <person name="Anantharaman K."/>
            <person name="Brown C.T."/>
            <person name="Hug L.A."/>
            <person name="Sharon I."/>
            <person name="Castelle C.J."/>
            <person name="Probst A.J."/>
            <person name="Thomas B.C."/>
            <person name="Singh A."/>
            <person name="Wilkins M.J."/>
            <person name="Karaoz U."/>
            <person name="Brodie E.L."/>
            <person name="Williams K.H."/>
            <person name="Hubbard S.S."/>
            <person name="Banfield J.F."/>
        </authorList>
    </citation>
    <scope>NUCLEOTIDE SEQUENCE [LARGE SCALE GENOMIC DNA]</scope>
</reference>
<dbReference type="InterPro" id="IPR041711">
    <property type="entry name" value="Met-tRNA-FMT_N"/>
</dbReference>
<dbReference type="InterPro" id="IPR036477">
    <property type="entry name" value="Formyl_transf_N_sf"/>
</dbReference>
<evidence type="ECO:0000259" key="6">
    <source>
        <dbReference type="Pfam" id="PF02911"/>
    </source>
</evidence>
<evidence type="ECO:0000259" key="5">
    <source>
        <dbReference type="Pfam" id="PF00551"/>
    </source>
</evidence>
<dbReference type="Pfam" id="PF02911">
    <property type="entry name" value="Formyl_trans_C"/>
    <property type="match status" value="1"/>
</dbReference>